<sequence length="62" mass="6126">GPKGTPAGTGGGTGGEGAGRGGDGRGRGGTEAKFPPIKLSAVEIPDLAPQHFASYDREIFNS</sequence>
<comment type="caution">
    <text evidence="2">The sequence shown here is derived from an EMBL/GenBank/DDBJ whole genome shotgun (WGS) entry which is preliminary data.</text>
</comment>
<evidence type="ECO:0000313" key="3">
    <source>
        <dbReference type="Proteomes" id="UP000192578"/>
    </source>
</evidence>
<feature type="non-terminal residue" evidence="2">
    <location>
        <position position="1"/>
    </location>
</feature>
<keyword evidence="3" id="KW-1185">Reference proteome</keyword>
<proteinExistence type="predicted"/>
<reference evidence="3" key="1">
    <citation type="submission" date="2017-01" db="EMBL/GenBank/DDBJ databases">
        <title>Comparative genomics of anhydrobiosis in the tardigrade Hypsibius dujardini.</title>
        <authorList>
            <person name="Yoshida Y."/>
            <person name="Koutsovoulos G."/>
            <person name="Laetsch D."/>
            <person name="Stevens L."/>
            <person name="Kumar S."/>
            <person name="Horikawa D."/>
            <person name="Ishino K."/>
            <person name="Komine S."/>
            <person name="Tomita M."/>
            <person name="Blaxter M."/>
            <person name="Arakawa K."/>
        </authorList>
    </citation>
    <scope>NUCLEOTIDE SEQUENCE [LARGE SCALE GENOMIC DNA]</scope>
    <source>
        <strain evidence="3">Z151</strain>
    </source>
</reference>
<dbReference type="AlphaFoldDB" id="A0A1W0WY81"/>
<organism evidence="2 3">
    <name type="scientific">Hypsibius exemplaris</name>
    <name type="common">Freshwater tardigrade</name>
    <dbReference type="NCBI Taxonomy" id="2072580"/>
    <lineage>
        <taxon>Eukaryota</taxon>
        <taxon>Metazoa</taxon>
        <taxon>Ecdysozoa</taxon>
        <taxon>Tardigrada</taxon>
        <taxon>Eutardigrada</taxon>
        <taxon>Parachela</taxon>
        <taxon>Hypsibioidea</taxon>
        <taxon>Hypsibiidae</taxon>
        <taxon>Hypsibius</taxon>
    </lineage>
</organism>
<accession>A0A1W0WY81</accession>
<feature type="region of interest" description="Disordered" evidence="1">
    <location>
        <begin position="1"/>
        <end position="37"/>
    </location>
</feature>
<feature type="compositionally biased region" description="Gly residues" evidence="1">
    <location>
        <begin position="1"/>
        <end position="21"/>
    </location>
</feature>
<evidence type="ECO:0000256" key="1">
    <source>
        <dbReference type="SAM" id="MobiDB-lite"/>
    </source>
</evidence>
<dbReference type="EMBL" id="MTYJ01000032">
    <property type="protein sequence ID" value="OQV20157.1"/>
    <property type="molecule type" value="Genomic_DNA"/>
</dbReference>
<gene>
    <name evidence="2" type="ORF">BV898_05715</name>
</gene>
<protein>
    <submittedName>
        <fullName evidence="2">Uncharacterized protein</fullName>
    </submittedName>
</protein>
<evidence type="ECO:0000313" key="2">
    <source>
        <dbReference type="EMBL" id="OQV20157.1"/>
    </source>
</evidence>
<name>A0A1W0WY81_HYPEX</name>
<dbReference type="Proteomes" id="UP000192578">
    <property type="component" value="Unassembled WGS sequence"/>
</dbReference>